<accession>A0A9D4L6X1</accession>
<name>A0A9D4L6X1_DREPO</name>
<proteinExistence type="predicted"/>
<sequence>MVIERQHRVGANDLDQNRIRQRMIFCKLANFNDRATIRKQGRRLKDINYTENCSHMSSHMRSSSAGANCFQSYVRRSGRSESMACSRQPVRQRHSSSTEVTVVGEWT</sequence>
<gene>
    <name evidence="2" type="ORF">DPMN_094885</name>
</gene>
<evidence type="ECO:0000313" key="2">
    <source>
        <dbReference type="EMBL" id="KAH3852379.1"/>
    </source>
</evidence>
<reference evidence="2" key="2">
    <citation type="submission" date="2020-11" db="EMBL/GenBank/DDBJ databases">
        <authorList>
            <person name="McCartney M.A."/>
            <person name="Auch B."/>
            <person name="Kono T."/>
            <person name="Mallez S."/>
            <person name="Becker A."/>
            <person name="Gohl D.M."/>
            <person name="Silverstein K.A.T."/>
            <person name="Koren S."/>
            <person name="Bechman K.B."/>
            <person name="Herman A."/>
            <person name="Abrahante J.E."/>
            <person name="Garbe J."/>
        </authorList>
    </citation>
    <scope>NUCLEOTIDE SEQUENCE</scope>
    <source>
        <strain evidence="2">Duluth1</strain>
        <tissue evidence="2">Whole animal</tissue>
    </source>
</reference>
<dbReference type="Gene3D" id="3.30.70.1820">
    <property type="entry name" value="L1 transposable element, RRM domain"/>
    <property type="match status" value="1"/>
</dbReference>
<comment type="caution">
    <text evidence="2">The sequence shown here is derived from an EMBL/GenBank/DDBJ whole genome shotgun (WGS) entry which is preliminary data.</text>
</comment>
<protein>
    <submittedName>
        <fullName evidence="2">Uncharacterized protein</fullName>
    </submittedName>
</protein>
<dbReference type="EMBL" id="JAIWYP010000003">
    <property type="protein sequence ID" value="KAH3852379.1"/>
    <property type="molecule type" value="Genomic_DNA"/>
</dbReference>
<feature type="region of interest" description="Disordered" evidence="1">
    <location>
        <begin position="81"/>
        <end position="107"/>
    </location>
</feature>
<reference evidence="2" key="1">
    <citation type="journal article" date="2019" name="bioRxiv">
        <title>The Genome of the Zebra Mussel, Dreissena polymorpha: A Resource for Invasive Species Research.</title>
        <authorList>
            <person name="McCartney M.A."/>
            <person name="Auch B."/>
            <person name="Kono T."/>
            <person name="Mallez S."/>
            <person name="Zhang Y."/>
            <person name="Obille A."/>
            <person name="Becker A."/>
            <person name="Abrahante J.E."/>
            <person name="Garbe J."/>
            <person name="Badalamenti J.P."/>
            <person name="Herman A."/>
            <person name="Mangelson H."/>
            <person name="Liachko I."/>
            <person name="Sullivan S."/>
            <person name="Sone E.D."/>
            <person name="Koren S."/>
            <person name="Silverstein K.A.T."/>
            <person name="Beckman K.B."/>
            <person name="Gohl D.M."/>
        </authorList>
    </citation>
    <scope>NUCLEOTIDE SEQUENCE</scope>
    <source>
        <strain evidence="2">Duluth1</strain>
        <tissue evidence="2">Whole animal</tissue>
    </source>
</reference>
<organism evidence="2 3">
    <name type="scientific">Dreissena polymorpha</name>
    <name type="common">Zebra mussel</name>
    <name type="synonym">Mytilus polymorpha</name>
    <dbReference type="NCBI Taxonomy" id="45954"/>
    <lineage>
        <taxon>Eukaryota</taxon>
        <taxon>Metazoa</taxon>
        <taxon>Spiralia</taxon>
        <taxon>Lophotrochozoa</taxon>
        <taxon>Mollusca</taxon>
        <taxon>Bivalvia</taxon>
        <taxon>Autobranchia</taxon>
        <taxon>Heteroconchia</taxon>
        <taxon>Euheterodonta</taxon>
        <taxon>Imparidentia</taxon>
        <taxon>Neoheterodontei</taxon>
        <taxon>Myida</taxon>
        <taxon>Dreissenoidea</taxon>
        <taxon>Dreissenidae</taxon>
        <taxon>Dreissena</taxon>
    </lineage>
</organism>
<evidence type="ECO:0000256" key="1">
    <source>
        <dbReference type="SAM" id="MobiDB-lite"/>
    </source>
</evidence>
<evidence type="ECO:0000313" key="3">
    <source>
        <dbReference type="Proteomes" id="UP000828390"/>
    </source>
</evidence>
<dbReference type="Proteomes" id="UP000828390">
    <property type="component" value="Unassembled WGS sequence"/>
</dbReference>
<keyword evidence="3" id="KW-1185">Reference proteome</keyword>
<dbReference type="AlphaFoldDB" id="A0A9D4L6X1"/>